<proteinExistence type="predicted"/>
<reference evidence="1" key="1">
    <citation type="submission" date="2020-07" db="EMBL/GenBank/DDBJ databases">
        <title>Multicomponent nature underlies the extraordinary mechanical properties of spider dragline silk.</title>
        <authorList>
            <person name="Kono N."/>
            <person name="Nakamura H."/>
            <person name="Mori M."/>
            <person name="Yoshida Y."/>
            <person name="Ohtoshi R."/>
            <person name="Malay A.D."/>
            <person name="Moran D.A.P."/>
            <person name="Tomita M."/>
            <person name="Numata K."/>
            <person name="Arakawa K."/>
        </authorList>
    </citation>
    <scope>NUCLEOTIDE SEQUENCE</scope>
</reference>
<keyword evidence="2" id="KW-1185">Reference proteome</keyword>
<protein>
    <submittedName>
        <fullName evidence="1">Uncharacterized protein</fullName>
    </submittedName>
</protein>
<dbReference type="Proteomes" id="UP000887116">
    <property type="component" value="Unassembled WGS sequence"/>
</dbReference>
<name>A0A8X6FXI8_TRICU</name>
<sequence length="79" mass="9043">MQALTQTVLGWLNYGQDRWSTERGGAGTYKWRLISSWMSYTIGELSGETSPWCGSSRMYFDWICYNVVTPKSHAGRVII</sequence>
<dbReference type="AlphaFoldDB" id="A0A8X6FXI8"/>
<dbReference type="EMBL" id="BMAO01003888">
    <property type="protein sequence ID" value="GFQ90863.1"/>
    <property type="molecule type" value="Genomic_DNA"/>
</dbReference>
<organism evidence="1 2">
    <name type="scientific">Trichonephila clavata</name>
    <name type="common">Joro spider</name>
    <name type="synonym">Nephila clavata</name>
    <dbReference type="NCBI Taxonomy" id="2740835"/>
    <lineage>
        <taxon>Eukaryota</taxon>
        <taxon>Metazoa</taxon>
        <taxon>Ecdysozoa</taxon>
        <taxon>Arthropoda</taxon>
        <taxon>Chelicerata</taxon>
        <taxon>Arachnida</taxon>
        <taxon>Araneae</taxon>
        <taxon>Araneomorphae</taxon>
        <taxon>Entelegynae</taxon>
        <taxon>Araneoidea</taxon>
        <taxon>Nephilidae</taxon>
        <taxon>Trichonephila</taxon>
    </lineage>
</organism>
<evidence type="ECO:0000313" key="1">
    <source>
        <dbReference type="EMBL" id="GFQ90863.1"/>
    </source>
</evidence>
<evidence type="ECO:0000313" key="2">
    <source>
        <dbReference type="Proteomes" id="UP000887116"/>
    </source>
</evidence>
<comment type="caution">
    <text evidence="1">The sequence shown here is derived from an EMBL/GenBank/DDBJ whole genome shotgun (WGS) entry which is preliminary data.</text>
</comment>
<accession>A0A8X6FXI8</accession>
<gene>
    <name evidence="1" type="ORF">TNCT_548671</name>
</gene>